<name>A0ABN6VGA2_9HYPH</name>
<protein>
    <submittedName>
        <fullName evidence="2">Uncharacterized protein</fullName>
    </submittedName>
</protein>
<evidence type="ECO:0000256" key="1">
    <source>
        <dbReference type="SAM" id="Phobius"/>
    </source>
</evidence>
<evidence type="ECO:0000313" key="2">
    <source>
        <dbReference type="EMBL" id="BDV34688.1"/>
    </source>
</evidence>
<accession>A0ABN6VGA2</accession>
<feature type="transmembrane region" description="Helical" evidence="1">
    <location>
        <begin position="41"/>
        <end position="59"/>
    </location>
</feature>
<keyword evidence="3" id="KW-1185">Reference proteome</keyword>
<dbReference type="EMBL" id="AP027142">
    <property type="protein sequence ID" value="BDV34688.1"/>
    <property type="molecule type" value="Genomic_DNA"/>
</dbReference>
<evidence type="ECO:0000313" key="3">
    <source>
        <dbReference type="Proteomes" id="UP001317629"/>
    </source>
</evidence>
<proteinExistence type="predicted"/>
<feature type="transmembrane region" description="Helical" evidence="1">
    <location>
        <begin position="6"/>
        <end position="29"/>
    </location>
</feature>
<reference evidence="2 3" key="1">
    <citation type="journal article" date="2023" name="Int. J. Syst. Evol. Microbiol.">
        <title>Methylocystis iwaonis sp. nov., a type II methane-oxidizing bacterium from surface soil of a rice paddy field in Japan, and emended description of the genus Methylocystis (ex Whittenbury et al. 1970) Bowman et al. 1993.</title>
        <authorList>
            <person name="Kaise H."/>
            <person name="Sawadogo J.B."/>
            <person name="Alam M.S."/>
            <person name="Ueno C."/>
            <person name="Dianou D."/>
            <person name="Shinjo R."/>
            <person name="Asakawa S."/>
        </authorList>
    </citation>
    <scope>NUCLEOTIDE SEQUENCE [LARGE SCALE GENOMIC DNA]</scope>
    <source>
        <strain evidence="2 3">SS37A-Re</strain>
    </source>
</reference>
<dbReference type="RefSeq" id="WP_281927936.1">
    <property type="nucleotide sequence ID" value="NZ_AP027142.1"/>
</dbReference>
<sequence>MNEGIAPFFTPLTLILGGGLLVIGVFSLFDVHFLKSKTQERLALVFGLVFILATEAMFVTSDISGRYFEGQKIDVTDCEFQVERDNPLERRDNPRLIHQTIRACMDTLGYDWTDVHEHCQEAKVSTNVFCYLPRSAMQREIVAFQMRFE</sequence>
<organism evidence="2 3">
    <name type="scientific">Methylocystis iwaonis</name>
    <dbReference type="NCBI Taxonomy" id="2885079"/>
    <lineage>
        <taxon>Bacteria</taxon>
        <taxon>Pseudomonadati</taxon>
        <taxon>Pseudomonadota</taxon>
        <taxon>Alphaproteobacteria</taxon>
        <taxon>Hyphomicrobiales</taxon>
        <taxon>Methylocystaceae</taxon>
        <taxon>Methylocystis</taxon>
    </lineage>
</organism>
<dbReference type="Proteomes" id="UP001317629">
    <property type="component" value="Chromosome"/>
</dbReference>
<keyword evidence="1" id="KW-1133">Transmembrane helix</keyword>
<keyword evidence="1" id="KW-0812">Transmembrane</keyword>
<keyword evidence="1" id="KW-0472">Membrane</keyword>
<gene>
    <name evidence="2" type="ORF">SS37A_22170</name>
</gene>